<evidence type="ECO:0000313" key="6">
    <source>
        <dbReference type="EMBL" id="KAL0426731.1"/>
    </source>
</evidence>
<keyword evidence="4" id="KW-0677">Repeat</keyword>
<comment type="subcellular location">
    <subcellularLocation>
        <location evidence="1">Secreted</location>
    </subcellularLocation>
</comment>
<dbReference type="Gene3D" id="3.80.10.10">
    <property type="entry name" value="Ribonuclease Inhibitor"/>
    <property type="match status" value="1"/>
</dbReference>
<organism evidence="6">
    <name type="scientific">Sesamum latifolium</name>
    <dbReference type="NCBI Taxonomy" id="2727402"/>
    <lineage>
        <taxon>Eukaryota</taxon>
        <taxon>Viridiplantae</taxon>
        <taxon>Streptophyta</taxon>
        <taxon>Embryophyta</taxon>
        <taxon>Tracheophyta</taxon>
        <taxon>Spermatophyta</taxon>
        <taxon>Magnoliopsida</taxon>
        <taxon>eudicotyledons</taxon>
        <taxon>Gunneridae</taxon>
        <taxon>Pentapetalae</taxon>
        <taxon>asterids</taxon>
        <taxon>lamiids</taxon>
        <taxon>Lamiales</taxon>
        <taxon>Pedaliaceae</taxon>
        <taxon>Sesamum</taxon>
    </lineage>
</organism>
<sequence length="165" mass="18699">MRSLEQLNVAHNRLTGEVPANICQLPRLQNFTYSYNYFTREAPQCSRFGGATVYDGRENCIPNKSDQRSARECSSDAAKPFDCSKSKCGGSATRSRSKPTHRPRPSTRPSPPPPPTSKSSPTFRSHPPPPKPSPTMQHRRHHLLTKSLPYLVFRHLHLRHQLMSK</sequence>
<dbReference type="PANTHER" id="PTHR32093:SF115">
    <property type="entry name" value="LEUCINE-RICH REPEAT EXTENSIN-LIKE PROTEIN 2"/>
    <property type="match status" value="1"/>
</dbReference>
<feature type="compositionally biased region" description="Pro residues" evidence="5">
    <location>
        <begin position="106"/>
        <end position="116"/>
    </location>
</feature>
<reference evidence="6" key="1">
    <citation type="submission" date="2020-06" db="EMBL/GenBank/DDBJ databases">
        <authorList>
            <person name="Li T."/>
            <person name="Hu X."/>
            <person name="Zhang T."/>
            <person name="Song X."/>
            <person name="Zhang H."/>
            <person name="Dai N."/>
            <person name="Sheng W."/>
            <person name="Hou X."/>
            <person name="Wei L."/>
        </authorList>
    </citation>
    <scope>NUCLEOTIDE SEQUENCE</scope>
    <source>
        <strain evidence="6">KEN1</strain>
        <tissue evidence="6">Leaf</tissue>
    </source>
</reference>
<feature type="compositionally biased region" description="Basic and acidic residues" evidence="5">
    <location>
        <begin position="65"/>
        <end position="74"/>
    </location>
</feature>
<feature type="region of interest" description="Disordered" evidence="5">
    <location>
        <begin position="59"/>
        <end position="139"/>
    </location>
</feature>
<keyword evidence="3" id="KW-0732">Signal</keyword>
<gene>
    <name evidence="6" type="ORF">Slati_2847900</name>
</gene>
<evidence type="ECO:0000256" key="3">
    <source>
        <dbReference type="ARBA" id="ARBA00022729"/>
    </source>
</evidence>
<dbReference type="PANTHER" id="PTHR32093">
    <property type="entry name" value="LEUCINE-RICH REPEAT EXTENSIN-LIKE PROTEIN 3-RELATED"/>
    <property type="match status" value="1"/>
</dbReference>
<name>A0AAW2VGH1_9LAMI</name>
<dbReference type="SUPFAM" id="SSF52058">
    <property type="entry name" value="L domain-like"/>
    <property type="match status" value="1"/>
</dbReference>
<feature type="compositionally biased region" description="Basic residues" evidence="5">
    <location>
        <begin position="95"/>
        <end position="105"/>
    </location>
</feature>
<evidence type="ECO:0000256" key="1">
    <source>
        <dbReference type="ARBA" id="ARBA00004613"/>
    </source>
</evidence>
<keyword evidence="2" id="KW-0964">Secreted</keyword>
<evidence type="ECO:0000256" key="5">
    <source>
        <dbReference type="SAM" id="MobiDB-lite"/>
    </source>
</evidence>
<evidence type="ECO:0000256" key="2">
    <source>
        <dbReference type="ARBA" id="ARBA00022525"/>
    </source>
</evidence>
<reference evidence="6" key="2">
    <citation type="journal article" date="2024" name="Plant">
        <title>Genomic evolution and insights into agronomic trait innovations of Sesamum species.</title>
        <authorList>
            <person name="Miao H."/>
            <person name="Wang L."/>
            <person name="Qu L."/>
            <person name="Liu H."/>
            <person name="Sun Y."/>
            <person name="Le M."/>
            <person name="Wang Q."/>
            <person name="Wei S."/>
            <person name="Zheng Y."/>
            <person name="Lin W."/>
            <person name="Duan Y."/>
            <person name="Cao H."/>
            <person name="Xiong S."/>
            <person name="Wang X."/>
            <person name="Wei L."/>
            <person name="Li C."/>
            <person name="Ma Q."/>
            <person name="Ju M."/>
            <person name="Zhao R."/>
            <person name="Li G."/>
            <person name="Mu C."/>
            <person name="Tian Q."/>
            <person name="Mei H."/>
            <person name="Zhang T."/>
            <person name="Gao T."/>
            <person name="Zhang H."/>
        </authorList>
    </citation>
    <scope>NUCLEOTIDE SEQUENCE</scope>
    <source>
        <strain evidence="6">KEN1</strain>
    </source>
</reference>
<accession>A0AAW2VGH1</accession>
<dbReference type="EMBL" id="JACGWN010000010">
    <property type="protein sequence ID" value="KAL0426731.1"/>
    <property type="molecule type" value="Genomic_DNA"/>
</dbReference>
<dbReference type="InterPro" id="IPR051582">
    <property type="entry name" value="LRR_extensin-like_regulator"/>
</dbReference>
<evidence type="ECO:0000256" key="4">
    <source>
        <dbReference type="ARBA" id="ARBA00022737"/>
    </source>
</evidence>
<comment type="caution">
    <text evidence="6">The sequence shown here is derived from an EMBL/GenBank/DDBJ whole genome shotgun (WGS) entry which is preliminary data.</text>
</comment>
<dbReference type="InterPro" id="IPR032675">
    <property type="entry name" value="LRR_dom_sf"/>
</dbReference>
<dbReference type="AlphaFoldDB" id="A0AAW2VGH1"/>
<proteinExistence type="predicted"/>
<protein>
    <submittedName>
        <fullName evidence="6">Uncharacterized protein</fullName>
    </submittedName>
</protein>
<dbReference type="GO" id="GO:0005576">
    <property type="term" value="C:extracellular region"/>
    <property type="evidence" value="ECO:0007669"/>
    <property type="project" value="UniProtKB-SubCell"/>
</dbReference>